<evidence type="ECO:0000313" key="2">
    <source>
        <dbReference type="EMBL" id="GBP36685.1"/>
    </source>
</evidence>
<reference evidence="2 3" key="1">
    <citation type="journal article" date="2019" name="Commun. Biol.">
        <title>The bagworm genome reveals a unique fibroin gene that provides high tensile strength.</title>
        <authorList>
            <person name="Kono N."/>
            <person name="Nakamura H."/>
            <person name="Ohtoshi R."/>
            <person name="Tomita M."/>
            <person name="Numata K."/>
            <person name="Arakawa K."/>
        </authorList>
    </citation>
    <scope>NUCLEOTIDE SEQUENCE [LARGE SCALE GENOMIC DNA]</scope>
</reference>
<gene>
    <name evidence="2" type="ORF">EVAR_35271_1</name>
</gene>
<name>A0A4C1VG51_EUMVA</name>
<dbReference type="AlphaFoldDB" id="A0A4C1VG51"/>
<proteinExistence type="predicted"/>
<comment type="caution">
    <text evidence="2">The sequence shown here is derived from an EMBL/GenBank/DDBJ whole genome shotgun (WGS) entry which is preliminary data.</text>
</comment>
<evidence type="ECO:0000313" key="3">
    <source>
        <dbReference type="Proteomes" id="UP000299102"/>
    </source>
</evidence>
<sequence length="145" mass="16510">MESAVLESADLYTDERRIYTDERRIYTDERRIYTDKGRIYTDEGLSQSPNETPSNLTPRGYNRERNPRTHSTGPGTATLLGILRPTAVKVSTRAGDARGARERQAAEGGFAARRTPPVCRLSHRIPNFTLTQHVSDRLRISFEFR</sequence>
<keyword evidence="3" id="KW-1185">Reference proteome</keyword>
<organism evidence="2 3">
    <name type="scientific">Eumeta variegata</name>
    <name type="common">Bagworm moth</name>
    <name type="synonym">Eumeta japonica</name>
    <dbReference type="NCBI Taxonomy" id="151549"/>
    <lineage>
        <taxon>Eukaryota</taxon>
        <taxon>Metazoa</taxon>
        <taxon>Ecdysozoa</taxon>
        <taxon>Arthropoda</taxon>
        <taxon>Hexapoda</taxon>
        <taxon>Insecta</taxon>
        <taxon>Pterygota</taxon>
        <taxon>Neoptera</taxon>
        <taxon>Endopterygota</taxon>
        <taxon>Lepidoptera</taxon>
        <taxon>Glossata</taxon>
        <taxon>Ditrysia</taxon>
        <taxon>Tineoidea</taxon>
        <taxon>Psychidae</taxon>
        <taxon>Oiketicinae</taxon>
        <taxon>Eumeta</taxon>
    </lineage>
</organism>
<feature type="compositionally biased region" description="Polar residues" evidence="1">
    <location>
        <begin position="44"/>
        <end position="57"/>
    </location>
</feature>
<accession>A0A4C1VG51</accession>
<feature type="region of interest" description="Disordered" evidence="1">
    <location>
        <begin position="37"/>
        <end position="78"/>
    </location>
</feature>
<dbReference type="EMBL" id="BGZK01000321">
    <property type="protein sequence ID" value="GBP36685.1"/>
    <property type="molecule type" value="Genomic_DNA"/>
</dbReference>
<dbReference type="Proteomes" id="UP000299102">
    <property type="component" value="Unassembled WGS sequence"/>
</dbReference>
<protein>
    <submittedName>
        <fullName evidence="2">Uncharacterized protein</fullName>
    </submittedName>
</protein>
<evidence type="ECO:0000256" key="1">
    <source>
        <dbReference type="SAM" id="MobiDB-lite"/>
    </source>
</evidence>